<name>W1NL32_AMBTC</name>
<dbReference type="Gramene" id="ERM95930">
    <property type="protein sequence ID" value="ERM95930"/>
    <property type="gene ID" value="AMTR_s00060p00189330"/>
</dbReference>
<protein>
    <submittedName>
        <fullName evidence="2">Uncharacterized protein</fullName>
    </submittedName>
</protein>
<proteinExistence type="predicted"/>
<feature type="coiled-coil region" evidence="1">
    <location>
        <begin position="82"/>
        <end position="118"/>
    </location>
</feature>
<dbReference type="HOGENOM" id="CLU_2052790_0_0_1"/>
<organism evidence="2 3">
    <name type="scientific">Amborella trichopoda</name>
    <dbReference type="NCBI Taxonomy" id="13333"/>
    <lineage>
        <taxon>Eukaryota</taxon>
        <taxon>Viridiplantae</taxon>
        <taxon>Streptophyta</taxon>
        <taxon>Embryophyta</taxon>
        <taxon>Tracheophyta</taxon>
        <taxon>Spermatophyta</taxon>
        <taxon>Magnoliopsida</taxon>
        <taxon>Amborellales</taxon>
        <taxon>Amborellaceae</taxon>
        <taxon>Amborella</taxon>
    </lineage>
</organism>
<evidence type="ECO:0000313" key="2">
    <source>
        <dbReference type="EMBL" id="ERM95930.1"/>
    </source>
</evidence>
<reference evidence="3" key="1">
    <citation type="journal article" date="2013" name="Science">
        <title>The Amborella genome and the evolution of flowering plants.</title>
        <authorList>
            <consortium name="Amborella Genome Project"/>
        </authorList>
    </citation>
    <scope>NUCLEOTIDE SEQUENCE [LARGE SCALE GENOMIC DNA]</scope>
</reference>
<keyword evidence="1" id="KW-0175">Coiled coil</keyword>
<gene>
    <name evidence="2" type="ORF">AMTR_s00060p00189330</name>
</gene>
<keyword evidence="3" id="KW-1185">Reference proteome</keyword>
<evidence type="ECO:0000256" key="1">
    <source>
        <dbReference type="SAM" id="Coils"/>
    </source>
</evidence>
<dbReference type="EMBL" id="KI397373">
    <property type="protein sequence ID" value="ERM95930.1"/>
    <property type="molecule type" value="Genomic_DNA"/>
</dbReference>
<evidence type="ECO:0000313" key="3">
    <source>
        <dbReference type="Proteomes" id="UP000017836"/>
    </source>
</evidence>
<sequence length="120" mass="13973">MEPWIKEWCGRATRVIGEEATHGRSHVLTMRRDTEPPREMLLPYVHTARRTLVKGKHAKLLQRRAAKLKSLRWSFEVVTEVREILLIKRDSLQIELDGAQAERAAEEAEHDALRVELERA</sequence>
<dbReference type="Proteomes" id="UP000017836">
    <property type="component" value="Unassembled WGS sequence"/>
</dbReference>
<accession>W1NL32</accession>
<dbReference type="AlphaFoldDB" id="W1NL32"/>